<evidence type="ECO:0000313" key="7">
    <source>
        <dbReference type="EMBL" id="CAD8297912.1"/>
    </source>
</evidence>
<dbReference type="InterPro" id="IPR004853">
    <property type="entry name" value="Sugar_P_trans_dom"/>
</dbReference>
<evidence type="ECO:0000256" key="1">
    <source>
        <dbReference type="ARBA" id="ARBA00004141"/>
    </source>
</evidence>
<feature type="transmembrane region" description="Helical" evidence="5">
    <location>
        <begin position="259"/>
        <end position="280"/>
    </location>
</feature>
<feature type="transmembrane region" description="Helical" evidence="5">
    <location>
        <begin position="41"/>
        <end position="64"/>
    </location>
</feature>
<dbReference type="EMBL" id="HBEC01030856">
    <property type="protein sequence ID" value="CAD8297912.1"/>
    <property type="molecule type" value="Transcribed_RNA"/>
</dbReference>
<sequence>MAKLLTPANVRALLYGALNVASASGIVFANKAVFQTYGFHFTFALTEVHTIFTMVGMLAMARLGVFERKRLPVKSLLQLAAAYVGYIVLCNLSLKMNTVGFYQVMKIAVAPTVIAIDVVLFGRLPKPRIVMSVCVVCVGIFVATVTDSQMVSNVTGMLVGMCATLVTALYQTWAGSKQKELRASSMQLLQAYTPHASLLLGALVPMCENVGWSHKARTHDTLLGFPYNATAVTAIVISACLGLLVSLSTFLVIGATSSLTYNVVGHLKTVIILTGGCVFFGDSMPLKKLLGVSIAMCGIVWYTQLKLAAAEASGRSALPKMDAPQEPLLPLTASRSEDGSWRPANRGDDILLHKPMTVNSAFHKMHRTSNPSGY</sequence>
<proteinExistence type="predicted"/>
<keyword evidence="2 5" id="KW-0812">Transmembrane</keyword>
<dbReference type="InterPro" id="IPR050186">
    <property type="entry name" value="TPT_transporter"/>
</dbReference>
<accession>A0A7R9VK55</accession>
<feature type="domain" description="Sugar phosphate transporter" evidence="6">
    <location>
        <begin position="27"/>
        <end position="302"/>
    </location>
</feature>
<dbReference type="GO" id="GO:0016020">
    <property type="term" value="C:membrane"/>
    <property type="evidence" value="ECO:0007669"/>
    <property type="project" value="UniProtKB-SubCell"/>
</dbReference>
<keyword evidence="4 5" id="KW-0472">Membrane</keyword>
<protein>
    <recommendedName>
        <fullName evidence="6">Sugar phosphate transporter domain-containing protein</fullName>
    </recommendedName>
</protein>
<feature type="transmembrane region" description="Helical" evidence="5">
    <location>
        <begin position="12"/>
        <end position="29"/>
    </location>
</feature>
<evidence type="ECO:0000256" key="4">
    <source>
        <dbReference type="ARBA" id="ARBA00023136"/>
    </source>
</evidence>
<evidence type="ECO:0000256" key="2">
    <source>
        <dbReference type="ARBA" id="ARBA00022692"/>
    </source>
</evidence>
<evidence type="ECO:0000256" key="5">
    <source>
        <dbReference type="SAM" id="Phobius"/>
    </source>
</evidence>
<feature type="transmembrane region" description="Helical" evidence="5">
    <location>
        <begin position="225"/>
        <end position="253"/>
    </location>
</feature>
<feature type="transmembrane region" description="Helical" evidence="5">
    <location>
        <begin position="100"/>
        <end position="122"/>
    </location>
</feature>
<evidence type="ECO:0000256" key="3">
    <source>
        <dbReference type="ARBA" id="ARBA00022989"/>
    </source>
</evidence>
<dbReference type="PANTHER" id="PTHR11132">
    <property type="entry name" value="SOLUTE CARRIER FAMILY 35"/>
    <property type="match status" value="1"/>
</dbReference>
<evidence type="ECO:0000259" key="6">
    <source>
        <dbReference type="Pfam" id="PF03151"/>
    </source>
</evidence>
<gene>
    <name evidence="7" type="ORF">CEUR00632_LOCUS14288</name>
</gene>
<keyword evidence="3 5" id="KW-1133">Transmembrane helix</keyword>
<feature type="transmembrane region" description="Helical" evidence="5">
    <location>
        <begin position="76"/>
        <end position="94"/>
    </location>
</feature>
<dbReference type="Pfam" id="PF03151">
    <property type="entry name" value="TPT"/>
    <property type="match status" value="1"/>
</dbReference>
<comment type="subcellular location">
    <subcellularLocation>
        <location evidence="1">Membrane</location>
        <topology evidence="1">Multi-pass membrane protein</topology>
    </subcellularLocation>
</comment>
<reference evidence="7" key="1">
    <citation type="submission" date="2021-01" db="EMBL/GenBank/DDBJ databases">
        <authorList>
            <person name="Corre E."/>
            <person name="Pelletier E."/>
            <person name="Niang G."/>
            <person name="Scheremetjew M."/>
            <person name="Finn R."/>
            <person name="Kale V."/>
            <person name="Holt S."/>
            <person name="Cochrane G."/>
            <person name="Meng A."/>
            <person name="Brown T."/>
            <person name="Cohen L."/>
        </authorList>
    </citation>
    <scope>NUCLEOTIDE SEQUENCE</scope>
    <source>
        <strain evidence="7">CCMP219</strain>
    </source>
</reference>
<dbReference type="AlphaFoldDB" id="A0A7R9VK55"/>
<feature type="transmembrane region" description="Helical" evidence="5">
    <location>
        <begin position="129"/>
        <end position="145"/>
    </location>
</feature>
<organism evidence="7">
    <name type="scientific">Chlamydomonas euryale</name>
    <dbReference type="NCBI Taxonomy" id="1486919"/>
    <lineage>
        <taxon>Eukaryota</taxon>
        <taxon>Viridiplantae</taxon>
        <taxon>Chlorophyta</taxon>
        <taxon>core chlorophytes</taxon>
        <taxon>Chlorophyceae</taxon>
        <taxon>CS clade</taxon>
        <taxon>Chlamydomonadales</taxon>
        <taxon>Chlamydomonadaceae</taxon>
        <taxon>Chlamydomonas</taxon>
    </lineage>
</organism>
<name>A0A7R9VK55_9CHLO</name>